<feature type="transmembrane region" description="Helical" evidence="2">
    <location>
        <begin position="20"/>
        <end position="43"/>
    </location>
</feature>
<dbReference type="Proteomes" id="UP001285441">
    <property type="component" value="Unassembled WGS sequence"/>
</dbReference>
<feature type="transmembrane region" description="Helical" evidence="2">
    <location>
        <begin position="310"/>
        <end position="331"/>
    </location>
</feature>
<gene>
    <name evidence="3" type="ORF">B0H63DRAFT_534503</name>
</gene>
<reference evidence="3" key="1">
    <citation type="journal article" date="2023" name="Mol. Phylogenet. Evol.">
        <title>Genome-scale phylogeny and comparative genomics of the fungal order Sordariales.</title>
        <authorList>
            <person name="Hensen N."/>
            <person name="Bonometti L."/>
            <person name="Westerberg I."/>
            <person name="Brannstrom I.O."/>
            <person name="Guillou S."/>
            <person name="Cros-Aarteil S."/>
            <person name="Calhoun S."/>
            <person name="Haridas S."/>
            <person name="Kuo A."/>
            <person name="Mondo S."/>
            <person name="Pangilinan J."/>
            <person name="Riley R."/>
            <person name="LaButti K."/>
            <person name="Andreopoulos B."/>
            <person name="Lipzen A."/>
            <person name="Chen C."/>
            <person name="Yan M."/>
            <person name="Daum C."/>
            <person name="Ng V."/>
            <person name="Clum A."/>
            <person name="Steindorff A."/>
            <person name="Ohm R.A."/>
            <person name="Martin F."/>
            <person name="Silar P."/>
            <person name="Natvig D.O."/>
            <person name="Lalanne C."/>
            <person name="Gautier V."/>
            <person name="Ament-Velasquez S.L."/>
            <person name="Kruys A."/>
            <person name="Hutchinson M.I."/>
            <person name="Powell A.J."/>
            <person name="Barry K."/>
            <person name="Miller A.N."/>
            <person name="Grigoriev I.V."/>
            <person name="Debuchy R."/>
            <person name="Gladieux P."/>
            <person name="Hiltunen Thoren M."/>
            <person name="Johannesson H."/>
        </authorList>
    </citation>
    <scope>NUCLEOTIDE SEQUENCE</scope>
    <source>
        <strain evidence="3">CBS 232.78</strain>
    </source>
</reference>
<evidence type="ECO:0000256" key="1">
    <source>
        <dbReference type="SAM" id="MobiDB-lite"/>
    </source>
</evidence>
<reference evidence="3" key="2">
    <citation type="submission" date="2023-06" db="EMBL/GenBank/DDBJ databases">
        <authorList>
            <consortium name="Lawrence Berkeley National Laboratory"/>
            <person name="Haridas S."/>
            <person name="Hensen N."/>
            <person name="Bonometti L."/>
            <person name="Westerberg I."/>
            <person name="Brannstrom I.O."/>
            <person name="Guillou S."/>
            <person name="Cros-Aarteil S."/>
            <person name="Calhoun S."/>
            <person name="Kuo A."/>
            <person name="Mondo S."/>
            <person name="Pangilinan J."/>
            <person name="Riley R."/>
            <person name="LaButti K."/>
            <person name="Andreopoulos B."/>
            <person name="Lipzen A."/>
            <person name="Chen C."/>
            <person name="Yanf M."/>
            <person name="Daum C."/>
            <person name="Ng V."/>
            <person name="Clum A."/>
            <person name="Steindorff A."/>
            <person name="Ohm R."/>
            <person name="Martin F."/>
            <person name="Silar P."/>
            <person name="Natvig D."/>
            <person name="Lalanne C."/>
            <person name="Gautier V."/>
            <person name="Ament-velasquez S.L."/>
            <person name="Kruys A."/>
            <person name="Hutchinson M.I."/>
            <person name="Powell A.J."/>
            <person name="Barry K."/>
            <person name="Miller A.N."/>
            <person name="Grigoriev I.V."/>
            <person name="Debuchy R."/>
            <person name="Gladieux P."/>
            <person name="Thoren M.H."/>
            <person name="Johannesson H."/>
        </authorList>
    </citation>
    <scope>NUCLEOTIDE SEQUENCE</scope>
    <source>
        <strain evidence="3">CBS 232.78</strain>
    </source>
</reference>
<keyword evidence="2" id="KW-0472">Membrane</keyword>
<accession>A0AAE0K1I1</accession>
<comment type="caution">
    <text evidence="3">The sequence shown here is derived from an EMBL/GenBank/DDBJ whole genome shotgun (WGS) entry which is preliminary data.</text>
</comment>
<protein>
    <submittedName>
        <fullName evidence="3">Uncharacterized protein</fullName>
    </submittedName>
</protein>
<keyword evidence="2" id="KW-0812">Transmembrane</keyword>
<dbReference type="PANTHER" id="PTHR37577:SF1">
    <property type="entry name" value="INTEGRAL MEMBRANE PROTEIN"/>
    <property type="match status" value="1"/>
</dbReference>
<sequence>MSNCSELGVEFQSDPDVAGLGVVLAFLITSWVSFAAALINFLIVEDGVPSNLTTHLDKGILKVAKILRDKLPWTPSRSHMHEICMMLGDQQLVTAASILLVCFLTQDTMTQYHFGIGASLAWASFSTFQSILTIVSHDLQREGCSWMKIWRYAWIFAITAAATFANFVFADRRFLEPERWGTPVSCVLTSLGVYDKKAATKLTLFTLMNVNTAVATLNLLWPSARQHSISRWLRKHIWTLRDMPRIAQGWINSTWWFNLALADVLCSFNFGLFRAYVVLLFSTKIVLDLRRDGPSHGLQKHEEEDNVKKFGQLLSLVFLALPFLEISEILWNEFRANKKLRMNKYKNIANPSQHHATSVKASAKPKTVPNA</sequence>
<evidence type="ECO:0000256" key="2">
    <source>
        <dbReference type="SAM" id="Phobius"/>
    </source>
</evidence>
<feature type="transmembrane region" description="Helical" evidence="2">
    <location>
        <begin position="112"/>
        <end position="137"/>
    </location>
</feature>
<keyword evidence="4" id="KW-1185">Reference proteome</keyword>
<dbReference type="InterPro" id="IPR053018">
    <property type="entry name" value="Elsinochrome_Biosynth-Asso"/>
</dbReference>
<name>A0AAE0K1I1_9PEZI</name>
<dbReference type="PANTHER" id="PTHR37577">
    <property type="entry name" value="INTEGRAL MEMBRANE PROTEIN"/>
    <property type="match status" value="1"/>
</dbReference>
<feature type="transmembrane region" description="Helical" evidence="2">
    <location>
        <begin position="149"/>
        <end position="170"/>
    </location>
</feature>
<dbReference type="EMBL" id="JAULSW010000010">
    <property type="protein sequence ID" value="KAK3368331.1"/>
    <property type="molecule type" value="Genomic_DNA"/>
</dbReference>
<dbReference type="AlphaFoldDB" id="A0AAE0K1I1"/>
<evidence type="ECO:0000313" key="3">
    <source>
        <dbReference type="EMBL" id="KAK3368331.1"/>
    </source>
</evidence>
<feature type="region of interest" description="Disordered" evidence="1">
    <location>
        <begin position="352"/>
        <end position="371"/>
    </location>
</feature>
<evidence type="ECO:0000313" key="4">
    <source>
        <dbReference type="Proteomes" id="UP001285441"/>
    </source>
</evidence>
<proteinExistence type="predicted"/>
<keyword evidence="2" id="KW-1133">Transmembrane helix</keyword>
<organism evidence="3 4">
    <name type="scientific">Podospora didyma</name>
    <dbReference type="NCBI Taxonomy" id="330526"/>
    <lineage>
        <taxon>Eukaryota</taxon>
        <taxon>Fungi</taxon>
        <taxon>Dikarya</taxon>
        <taxon>Ascomycota</taxon>
        <taxon>Pezizomycotina</taxon>
        <taxon>Sordariomycetes</taxon>
        <taxon>Sordariomycetidae</taxon>
        <taxon>Sordariales</taxon>
        <taxon>Podosporaceae</taxon>
        <taxon>Podospora</taxon>
    </lineage>
</organism>
<feature type="transmembrane region" description="Helical" evidence="2">
    <location>
        <begin position="255"/>
        <end position="281"/>
    </location>
</feature>